<feature type="non-terminal residue" evidence="1">
    <location>
        <position position="45"/>
    </location>
</feature>
<reference evidence="1 2" key="1">
    <citation type="submission" date="2021-06" db="EMBL/GenBank/DDBJ databases">
        <authorList>
            <person name="Kallberg Y."/>
            <person name="Tangrot J."/>
            <person name="Rosling A."/>
        </authorList>
    </citation>
    <scope>NUCLEOTIDE SEQUENCE [LARGE SCALE GENOMIC DNA]</scope>
    <source>
        <strain evidence="1 2">120-4 pot B 10/14</strain>
    </source>
</reference>
<dbReference type="Proteomes" id="UP000789901">
    <property type="component" value="Unassembled WGS sequence"/>
</dbReference>
<evidence type="ECO:0000313" key="2">
    <source>
        <dbReference type="Proteomes" id="UP000789901"/>
    </source>
</evidence>
<accession>A0ABN7XPT9</accession>
<keyword evidence="2" id="KW-1185">Reference proteome</keyword>
<organism evidence="1 2">
    <name type="scientific">Gigaspora margarita</name>
    <dbReference type="NCBI Taxonomy" id="4874"/>
    <lineage>
        <taxon>Eukaryota</taxon>
        <taxon>Fungi</taxon>
        <taxon>Fungi incertae sedis</taxon>
        <taxon>Mucoromycota</taxon>
        <taxon>Glomeromycotina</taxon>
        <taxon>Glomeromycetes</taxon>
        <taxon>Diversisporales</taxon>
        <taxon>Gigasporaceae</taxon>
        <taxon>Gigaspora</taxon>
    </lineage>
</organism>
<comment type="caution">
    <text evidence="1">The sequence shown here is derived from an EMBL/GenBank/DDBJ whole genome shotgun (WGS) entry which is preliminary data.</text>
</comment>
<proteinExistence type="predicted"/>
<feature type="non-terminal residue" evidence="1">
    <location>
        <position position="1"/>
    </location>
</feature>
<name>A0ABN7XPT9_GIGMA</name>
<gene>
    <name evidence="1" type="ORF">GMARGA_LOCUS45541</name>
</gene>
<evidence type="ECO:0000313" key="1">
    <source>
        <dbReference type="EMBL" id="CAG8856720.1"/>
    </source>
</evidence>
<dbReference type="EMBL" id="CAJVQB010163105">
    <property type="protein sequence ID" value="CAG8856720.1"/>
    <property type="molecule type" value="Genomic_DNA"/>
</dbReference>
<protein>
    <submittedName>
        <fullName evidence="1">18324_t:CDS:1</fullName>
    </submittedName>
</protein>
<sequence>EDKVAVPKDAVKNLDHQDSDLYVIIPKNSTPKCLIILKMELLTQI</sequence>